<dbReference type="Gene3D" id="1.10.630.10">
    <property type="entry name" value="Cytochrome P450"/>
    <property type="match status" value="1"/>
</dbReference>
<evidence type="ECO:0000313" key="7">
    <source>
        <dbReference type="EMBL" id="EXJ70561.1"/>
    </source>
</evidence>
<evidence type="ECO:0000256" key="6">
    <source>
        <dbReference type="ARBA" id="ARBA00023033"/>
    </source>
</evidence>
<proteinExistence type="inferred from homology"/>
<dbReference type="InterPro" id="IPR036396">
    <property type="entry name" value="Cyt_P450_sf"/>
</dbReference>
<comment type="cofactor">
    <cofactor evidence="1">
        <name>heme</name>
        <dbReference type="ChEBI" id="CHEBI:30413"/>
    </cofactor>
</comment>
<dbReference type="STRING" id="1182543.W9X0W0"/>
<dbReference type="InterPro" id="IPR001128">
    <property type="entry name" value="Cyt_P450"/>
</dbReference>
<evidence type="ECO:0008006" key="9">
    <source>
        <dbReference type="Google" id="ProtNLM"/>
    </source>
</evidence>
<dbReference type="EMBL" id="AMGX01000009">
    <property type="protein sequence ID" value="EXJ70561.1"/>
    <property type="molecule type" value="Genomic_DNA"/>
</dbReference>
<dbReference type="OrthoDB" id="1470350at2759"/>
<dbReference type="AlphaFoldDB" id="W9X0W0"/>
<comment type="similarity">
    <text evidence="2">Belongs to the cytochrome P450 family.</text>
</comment>
<keyword evidence="4" id="KW-0560">Oxidoreductase</keyword>
<evidence type="ECO:0000313" key="8">
    <source>
        <dbReference type="Proteomes" id="UP000019471"/>
    </source>
</evidence>
<dbReference type="RefSeq" id="XP_007745413.1">
    <property type="nucleotide sequence ID" value="XM_007747223.1"/>
</dbReference>
<evidence type="ECO:0000256" key="3">
    <source>
        <dbReference type="ARBA" id="ARBA00022723"/>
    </source>
</evidence>
<dbReference type="PANTHER" id="PTHR46300">
    <property type="entry name" value="P450, PUTATIVE (EUROFUNG)-RELATED-RELATED"/>
    <property type="match status" value="1"/>
</dbReference>
<dbReference type="Proteomes" id="UP000019471">
    <property type="component" value="Unassembled WGS sequence"/>
</dbReference>
<accession>W9X0W0</accession>
<dbReference type="PANTHER" id="PTHR46300:SF2">
    <property type="entry name" value="CYTOCHROME P450 MONOOXYGENASE ALNH-RELATED"/>
    <property type="match status" value="1"/>
</dbReference>
<name>W9X0W0_9EURO</name>
<keyword evidence="8" id="KW-1185">Reference proteome</keyword>
<sequence>MYGGGAGTTSGAMKSWIRAMVLYPEWLQRLQAELDEVVGTDRVPEFTDLPRLPTVRAAIKETL</sequence>
<evidence type="ECO:0000256" key="2">
    <source>
        <dbReference type="ARBA" id="ARBA00010617"/>
    </source>
</evidence>
<gene>
    <name evidence="7" type="ORF">A1O5_06631</name>
</gene>
<dbReference type="Pfam" id="PF00067">
    <property type="entry name" value="p450"/>
    <property type="match status" value="1"/>
</dbReference>
<comment type="caution">
    <text evidence="7">The sequence shown here is derived from an EMBL/GenBank/DDBJ whole genome shotgun (WGS) entry which is preliminary data.</text>
</comment>
<dbReference type="GeneID" id="19191340"/>
<protein>
    <recommendedName>
        <fullName evidence="9">Cytochrome P450 oxidoreductase</fullName>
    </recommendedName>
</protein>
<evidence type="ECO:0000256" key="1">
    <source>
        <dbReference type="ARBA" id="ARBA00001971"/>
    </source>
</evidence>
<evidence type="ECO:0000256" key="5">
    <source>
        <dbReference type="ARBA" id="ARBA00023004"/>
    </source>
</evidence>
<dbReference type="InterPro" id="IPR050364">
    <property type="entry name" value="Cytochrome_P450_fung"/>
</dbReference>
<keyword evidence="6" id="KW-0503">Monooxygenase</keyword>
<organism evidence="7 8">
    <name type="scientific">Cladophialophora psammophila CBS 110553</name>
    <dbReference type="NCBI Taxonomy" id="1182543"/>
    <lineage>
        <taxon>Eukaryota</taxon>
        <taxon>Fungi</taxon>
        <taxon>Dikarya</taxon>
        <taxon>Ascomycota</taxon>
        <taxon>Pezizomycotina</taxon>
        <taxon>Eurotiomycetes</taxon>
        <taxon>Chaetothyriomycetidae</taxon>
        <taxon>Chaetothyriales</taxon>
        <taxon>Herpotrichiellaceae</taxon>
        <taxon>Cladophialophora</taxon>
    </lineage>
</organism>
<dbReference type="SUPFAM" id="SSF48264">
    <property type="entry name" value="Cytochrome P450"/>
    <property type="match status" value="1"/>
</dbReference>
<dbReference type="GO" id="GO:0005506">
    <property type="term" value="F:iron ion binding"/>
    <property type="evidence" value="ECO:0007669"/>
    <property type="project" value="InterPro"/>
</dbReference>
<dbReference type="GO" id="GO:0020037">
    <property type="term" value="F:heme binding"/>
    <property type="evidence" value="ECO:0007669"/>
    <property type="project" value="InterPro"/>
</dbReference>
<dbReference type="GO" id="GO:0004497">
    <property type="term" value="F:monooxygenase activity"/>
    <property type="evidence" value="ECO:0007669"/>
    <property type="project" value="UniProtKB-KW"/>
</dbReference>
<evidence type="ECO:0000256" key="4">
    <source>
        <dbReference type="ARBA" id="ARBA00023002"/>
    </source>
</evidence>
<keyword evidence="5" id="KW-0408">Iron</keyword>
<keyword evidence="3" id="KW-0479">Metal-binding</keyword>
<dbReference type="GO" id="GO:0016705">
    <property type="term" value="F:oxidoreductase activity, acting on paired donors, with incorporation or reduction of molecular oxygen"/>
    <property type="evidence" value="ECO:0007669"/>
    <property type="project" value="InterPro"/>
</dbReference>
<dbReference type="HOGENOM" id="CLU_168463_0_0_1"/>
<reference evidence="7 8" key="1">
    <citation type="submission" date="2013-03" db="EMBL/GenBank/DDBJ databases">
        <title>The Genome Sequence of Cladophialophora psammophila CBS 110553.</title>
        <authorList>
            <consortium name="The Broad Institute Genomics Platform"/>
            <person name="Cuomo C."/>
            <person name="de Hoog S."/>
            <person name="Gorbushina A."/>
            <person name="Walker B."/>
            <person name="Young S.K."/>
            <person name="Zeng Q."/>
            <person name="Gargeya S."/>
            <person name="Fitzgerald M."/>
            <person name="Haas B."/>
            <person name="Abouelleil A."/>
            <person name="Allen A.W."/>
            <person name="Alvarado L."/>
            <person name="Arachchi H.M."/>
            <person name="Berlin A.M."/>
            <person name="Chapman S.B."/>
            <person name="Gainer-Dewar J."/>
            <person name="Goldberg J."/>
            <person name="Griggs A."/>
            <person name="Gujja S."/>
            <person name="Hansen M."/>
            <person name="Howarth C."/>
            <person name="Imamovic A."/>
            <person name="Ireland A."/>
            <person name="Larimer J."/>
            <person name="McCowan C."/>
            <person name="Murphy C."/>
            <person name="Pearson M."/>
            <person name="Poon T.W."/>
            <person name="Priest M."/>
            <person name="Roberts A."/>
            <person name="Saif S."/>
            <person name="Shea T."/>
            <person name="Sisk P."/>
            <person name="Sykes S."/>
            <person name="Wortman J."/>
            <person name="Nusbaum C."/>
            <person name="Birren B."/>
        </authorList>
    </citation>
    <scope>NUCLEOTIDE SEQUENCE [LARGE SCALE GENOMIC DNA]</scope>
    <source>
        <strain evidence="7 8">CBS 110553</strain>
    </source>
</reference>